<dbReference type="InterPro" id="IPR005655">
    <property type="entry name" value="Herpes_UL37"/>
</dbReference>
<dbReference type="Proteomes" id="UP000168285">
    <property type="component" value="Segment"/>
</dbReference>
<evidence type="ECO:0000313" key="2">
    <source>
        <dbReference type="EMBL" id="AEN80089.1"/>
    </source>
</evidence>
<protein>
    <submittedName>
        <fullName evidence="2">UL37</fullName>
    </submittedName>
</protein>
<dbReference type="KEGG" id="vg:80532485"/>
<keyword evidence="3" id="KW-1185">Reference proteome</keyword>
<dbReference type="Pfam" id="PF03970">
    <property type="entry name" value="Herpes_UL37_1"/>
    <property type="match status" value="1"/>
</dbReference>
<accession>G3GR03</accession>
<gene>
    <name evidence="2" type="primary">UL37</name>
</gene>
<reference evidence="2 3" key="1">
    <citation type="journal article" date="2011" name="Virus Res.">
        <title>Complete genome sequence of virulent duck enteritis virus (DEV) strain 2085 and comparison with genome sequences of virulent and attenuated DEV strains.</title>
        <authorList>
            <person name="Wang J."/>
            <person name="Hoper D."/>
            <person name="Beer M."/>
            <person name="Osterrieder N."/>
        </authorList>
    </citation>
    <scope>NUCLEOTIDE SEQUENCE [LARGE SCALE GENOMIC DNA]</scope>
    <source>
        <strain evidence="2">2085</strain>
    </source>
</reference>
<dbReference type="GO" id="GO:0019068">
    <property type="term" value="P:virion assembly"/>
    <property type="evidence" value="ECO:0007669"/>
    <property type="project" value="InterPro"/>
</dbReference>
<dbReference type="EMBL" id="JF999965">
    <property type="protein sequence ID" value="AEN80089.1"/>
    <property type="molecule type" value="Genomic_DNA"/>
</dbReference>
<evidence type="ECO:0000313" key="3">
    <source>
        <dbReference type="Proteomes" id="UP000168285"/>
    </source>
</evidence>
<feature type="region of interest" description="Disordered" evidence="1">
    <location>
        <begin position="1"/>
        <end position="26"/>
    </location>
</feature>
<feature type="compositionally biased region" description="Acidic residues" evidence="1">
    <location>
        <begin position="11"/>
        <end position="20"/>
    </location>
</feature>
<proteinExistence type="predicted"/>
<dbReference type="RefSeq" id="YP_010795338.1">
    <property type="nucleotide sequence ID" value="NC_075687.1"/>
</dbReference>
<dbReference type="GeneID" id="80532485"/>
<dbReference type="SMR" id="G3GR03"/>
<organism evidence="2 3">
    <name type="scientific">anatid alphaherpesvirus 1</name>
    <dbReference type="NCBI Taxonomy" id="104388"/>
    <lineage>
        <taxon>Viruses</taxon>
        <taxon>Duplodnaviria</taxon>
        <taxon>Heunggongvirae</taxon>
        <taxon>Peploviricota</taxon>
        <taxon>Herviviricetes</taxon>
        <taxon>Herpesvirales</taxon>
        <taxon>Orthoherpesviridae</taxon>
        <taxon>Alphaherpesvirinae</taxon>
        <taxon>Mardivirus</taxon>
        <taxon>Mardivirus anatidalpha1</taxon>
    </lineage>
</organism>
<name>G3GR03_9ALPH</name>
<evidence type="ECO:0000256" key="1">
    <source>
        <dbReference type="SAM" id="MobiDB-lite"/>
    </source>
</evidence>
<sequence length="1066" mass="118250">MDSGGQLSDNEYYDLDEDNTCSDNRSPRPVGRWLLKDMIVALKEIINTQSTPRWTEVEASKVKAIVSTFCLSQEQMTIPQISHSWKEAFDLLLVAFSNTQTPEVAIIIENFTGLVIWRLVVSWDRNTVKADVTKLMALVRDLTSEHVTQSLTRQNLRLSTSYGVSAMRGKLLSWLTTFEAAVTTVLATTPDVLLDSETSMDSEKIVNPLLADTYALIYDFPFVQEGLRFLHRNANWMIPFKIMTRCASDTIYSPLVRTIYTISLVDQYFWGAGRSRPKRLVDQFVKDTDLLGDAELMSPGEANSTKRTSWEVRLSAALAYQDPFVREVQPGMASVRVRTSPDMVLRGGPVFGPALCIHSAAVLNVISGSKQDEFDLGRLNQAAKNTITEAARAAWDTIQHSNTPQQVIDALISTGFVAQNCRNYEVALTSMYSRATTDNGYALNDTQQVIGCVSMVGNVVFGLIDSYGRDADYIDAYAEAMSSLESDSGDFLSAIGLPKGGIEQTIRHCMAPRPITDYIRAARQALVQEIETASSIYKGRLSSRLQTHHTSTHNSVRGSLLLWFDFRAKQIWGIEPPGNDEQCTPEGHAVPRRRQTAENVTPVVASRNASELMNVAATIQFPSVAPQGTIIDSEAFAPYVVATAGAEALSTLASALFSVYHLETAIRVLLWAREYGIATIPNYDGFRTKITALLAAIVPFTSRDPPRPRTRDAENIERLLNELQSSVSAAIEALPDDSRLTIPPKPDISNSALLISMHATALRISVDDLRERTIHLIDDLLIAIDSLASTTSALRLFLLCRLRSNGNGLIVTISGRAGNRTTKFGSWRLSDIVSAIDTAYGSCVELLADIRMKSMALRNVLSDTNAKIPICDALAARIGNNSYKRIFSTIASDLDKLSNVQTALDLRIRKITSGSEPPSLRPVAQFLRRWTEIYNAYRSALVKKTDETFTTLAETLRIIWDLIQNDRAGVPKGCSYPTDDDLEHAVLGLMTEYTQINDLDEPSTPLTDRRNVSDEENINYAPLEMHTHKPPEVDPDNHLDYFLNSKRLTQDDLLSIVDKIFNAEHV</sequence>